<protein>
    <submittedName>
        <fullName evidence="2">C-terminal processing protease CtpA/Prc</fullName>
    </submittedName>
</protein>
<dbReference type="RefSeq" id="WP_109616918.1">
    <property type="nucleotide sequence ID" value="NZ_QGDO01000002.1"/>
</dbReference>
<dbReference type="SUPFAM" id="SSF52096">
    <property type="entry name" value="ClpP/crotonase"/>
    <property type="match status" value="1"/>
</dbReference>
<dbReference type="GO" id="GO:0004175">
    <property type="term" value="F:endopeptidase activity"/>
    <property type="evidence" value="ECO:0007669"/>
    <property type="project" value="TreeGrafter"/>
</dbReference>
<keyword evidence="2" id="KW-0378">Hydrolase</keyword>
<name>A0A315ZB40_SEDFL</name>
<dbReference type="PANTHER" id="PTHR32060">
    <property type="entry name" value="TAIL-SPECIFIC PROTEASE"/>
    <property type="match status" value="1"/>
</dbReference>
<dbReference type="OrthoDB" id="7168509at2"/>
<dbReference type="AlphaFoldDB" id="A0A315ZB40"/>
<gene>
    <name evidence="2" type="ORF">BC781_102341</name>
</gene>
<dbReference type="Gene3D" id="3.90.226.10">
    <property type="entry name" value="2-enoyl-CoA Hydratase, Chain A, domain 1"/>
    <property type="match status" value="1"/>
</dbReference>
<sequence length="454" mass="51325">MRIQHLAYLPFLLFLLFSCETIDDNNDEQPKPNEEDEKEISAINQFVYDYMREDYLWYDELPSSPKLTYYEPEDLVNELIYKEKDRWTYIMKDPSAEDAAARTNDDDLPDDIGTGVFPGGDGTSYYVVLVASGSKAHEQGVRRGDKILKVNGATPTESNVTELYTTEVGKSFTLELEPIEGEVFTATFECEILDIPYVGEVTVKELSNGKKVGYFFYESFEKNSEEPLNEAFQQFKDEGVTDLIIDLRYNGGGYLDICQQIGSLCYDKAGSSDVFLKLVGNDNSDNNEDTIPFRNDLAAALNVNSIVFITTQFSASASEALINGLKPYVNDVKIVGGQSHGKYVGSVVLNEEGYFFFPITFKVANVDGVSDYEDGLMPDLNAEQFNYVNVALTNEEIGLYAYSLFYLENNYWPTLDDRGVILDYQTASVSRRQTEKSYKVASAKFPKRKQQFIR</sequence>
<evidence type="ECO:0000313" key="2">
    <source>
        <dbReference type="EMBL" id="PWJ42795.1"/>
    </source>
</evidence>
<evidence type="ECO:0000313" key="3">
    <source>
        <dbReference type="Proteomes" id="UP000245535"/>
    </source>
</evidence>
<dbReference type="PANTHER" id="PTHR32060:SF30">
    <property type="entry name" value="CARBOXY-TERMINAL PROCESSING PROTEASE CTPA"/>
    <property type="match status" value="1"/>
</dbReference>
<dbReference type="GO" id="GO:0006508">
    <property type="term" value="P:proteolysis"/>
    <property type="evidence" value="ECO:0007669"/>
    <property type="project" value="UniProtKB-KW"/>
</dbReference>
<dbReference type="GO" id="GO:0008236">
    <property type="term" value="F:serine-type peptidase activity"/>
    <property type="evidence" value="ECO:0007669"/>
    <property type="project" value="InterPro"/>
</dbReference>
<dbReference type="Pfam" id="PF03572">
    <property type="entry name" value="Peptidase_S41"/>
    <property type="match status" value="1"/>
</dbReference>
<organism evidence="2 3">
    <name type="scientific">Sediminitomix flava</name>
    <dbReference type="NCBI Taxonomy" id="379075"/>
    <lineage>
        <taxon>Bacteria</taxon>
        <taxon>Pseudomonadati</taxon>
        <taxon>Bacteroidota</taxon>
        <taxon>Cytophagia</taxon>
        <taxon>Cytophagales</taxon>
        <taxon>Flammeovirgaceae</taxon>
        <taxon>Sediminitomix</taxon>
    </lineage>
</organism>
<dbReference type="GO" id="GO:0030288">
    <property type="term" value="C:outer membrane-bounded periplasmic space"/>
    <property type="evidence" value="ECO:0007669"/>
    <property type="project" value="TreeGrafter"/>
</dbReference>
<accession>A0A315ZB40</accession>
<reference evidence="2 3" key="1">
    <citation type="submission" date="2018-03" db="EMBL/GenBank/DDBJ databases">
        <title>Genomic Encyclopedia of Archaeal and Bacterial Type Strains, Phase II (KMG-II): from individual species to whole genera.</title>
        <authorList>
            <person name="Goeker M."/>
        </authorList>
    </citation>
    <scope>NUCLEOTIDE SEQUENCE [LARGE SCALE GENOMIC DNA]</scope>
    <source>
        <strain evidence="2 3">DSM 28229</strain>
    </source>
</reference>
<dbReference type="InterPro" id="IPR029045">
    <property type="entry name" value="ClpP/crotonase-like_dom_sf"/>
</dbReference>
<dbReference type="InterPro" id="IPR036034">
    <property type="entry name" value="PDZ_sf"/>
</dbReference>
<dbReference type="EMBL" id="QGDO01000002">
    <property type="protein sequence ID" value="PWJ42795.1"/>
    <property type="molecule type" value="Genomic_DNA"/>
</dbReference>
<proteinExistence type="predicted"/>
<dbReference type="Proteomes" id="UP000245535">
    <property type="component" value="Unassembled WGS sequence"/>
</dbReference>
<feature type="domain" description="Tail specific protease" evidence="1">
    <location>
        <begin position="169"/>
        <end position="383"/>
    </location>
</feature>
<comment type="caution">
    <text evidence="2">The sequence shown here is derived from an EMBL/GenBank/DDBJ whole genome shotgun (WGS) entry which is preliminary data.</text>
</comment>
<keyword evidence="2" id="KW-0645">Protease</keyword>
<dbReference type="Gene3D" id="3.30.750.170">
    <property type="match status" value="1"/>
</dbReference>
<dbReference type="SUPFAM" id="SSF50156">
    <property type="entry name" value="PDZ domain-like"/>
    <property type="match status" value="1"/>
</dbReference>
<keyword evidence="3" id="KW-1185">Reference proteome</keyword>
<dbReference type="Pfam" id="PF18294">
    <property type="entry name" value="Pept_S41_N"/>
    <property type="match status" value="1"/>
</dbReference>
<evidence type="ECO:0000259" key="1">
    <source>
        <dbReference type="SMART" id="SM00245"/>
    </source>
</evidence>
<dbReference type="SMART" id="SM00245">
    <property type="entry name" value="TSPc"/>
    <property type="match status" value="1"/>
</dbReference>
<dbReference type="CDD" id="cd07561">
    <property type="entry name" value="Peptidase_S41_CPP_like"/>
    <property type="match status" value="1"/>
</dbReference>
<dbReference type="Gene3D" id="2.30.42.10">
    <property type="match status" value="1"/>
</dbReference>
<dbReference type="InterPro" id="IPR041613">
    <property type="entry name" value="Pept_S41_N"/>
</dbReference>
<dbReference type="GO" id="GO:0007165">
    <property type="term" value="P:signal transduction"/>
    <property type="evidence" value="ECO:0007669"/>
    <property type="project" value="TreeGrafter"/>
</dbReference>
<dbReference type="InterPro" id="IPR005151">
    <property type="entry name" value="Tail-specific_protease"/>
</dbReference>
<dbReference type="PROSITE" id="PS51257">
    <property type="entry name" value="PROKAR_LIPOPROTEIN"/>
    <property type="match status" value="1"/>
</dbReference>